<organism evidence="7 8">
    <name type="scientific">Bradyrhizobium centrolobii</name>
    <dbReference type="NCBI Taxonomy" id="1505087"/>
    <lineage>
        <taxon>Bacteria</taxon>
        <taxon>Pseudomonadati</taxon>
        <taxon>Pseudomonadota</taxon>
        <taxon>Alphaproteobacteria</taxon>
        <taxon>Hyphomicrobiales</taxon>
        <taxon>Nitrobacteraceae</taxon>
        <taxon>Bradyrhizobium</taxon>
    </lineage>
</organism>
<evidence type="ECO:0000256" key="1">
    <source>
        <dbReference type="ARBA" id="ARBA00001974"/>
    </source>
</evidence>
<dbReference type="AlphaFoldDB" id="A0A176YHS5"/>
<dbReference type="Gene3D" id="3.40.462.20">
    <property type="match status" value="1"/>
</dbReference>
<dbReference type="Pfam" id="PF01565">
    <property type="entry name" value="FAD_binding_4"/>
    <property type="match status" value="1"/>
</dbReference>
<name>A0A176YHS5_9BRAD</name>
<evidence type="ECO:0000256" key="4">
    <source>
        <dbReference type="ARBA" id="ARBA00022827"/>
    </source>
</evidence>
<proteinExistence type="inferred from homology"/>
<evidence type="ECO:0000256" key="5">
    <source>
        <dbReference type="ARBA" id="ARBA00023002"/>
    </source>
</evidence>
<evidence type="ECO:0000313" key="8">
    <source>
        <dbReference type="Proteomes" id="UP000076959"/>
    </source>
</evidence>
<dbReference type="EMBL" id="LUUB01000079">
    <property type="protein sequence ID" value="OAF05389.1"/>
    <property type="molecule type" value="Genomic_DNA"/>
</dbReference>
<dbReference type="InterPro" id="IPR016166">
    <property type="entry name" value="FAD-bd_PCMH"/>
</dbReference>
<protein>
    <submittedName>
        <fullName evidence="7">FAD-linked oxidase</fullName>
    </submittedName>
</protein>
<feature type="domain" description="FAD-binding PCMH-type" evidence="6">
    <location>
        <begin position="51"/>
        <end position="221"/>
    </location>
</feature>
<dbReference type="InterPro" id="IPR016169">
    <property type="entry name" value="FAD-bd_PCMH_sub2"/>
</dbReference>
<sequence>MTAISLKTLTGETTEASAARIEALRSTLHGGLALPGDHGYDEARTIWNAMVDRRPSLVIRAADASDVSQSVNLAREHGAVLSVRGGGHQIAGYAVNDGGILLDLSQMRSVQVDPAARCAQVGPGATLGDFDRCAQSFGLATPTGINSTTGIAGLTLGGGFGWITRKFGMTIDNLLSAEVVTADGQARRVSATETPDLFWAIRGGGGNFGVVTSFEFQLHPVGPDVLCGLIVHPLDAAPQLLRQYDKIANTAADELTVWAVLRRAPPLPFIPVEWHGKEVLAFAACYCGDVKDGETALAEVRGLGQTVAEAVGTQPFAHWQTTFDPLLTPGARNYWKSHDFMDLSDAMVEALMAGVRKLPSPECEVFIGHLGGAMAKVSAEATAYPQRQSHFVMNVHTRWREQADDAACIAWARQLFDATAPYAAGSVYVNFIPDDEVGRVSAAYGPNMQRLAQIKHRYDPTNLFRMNHNIAPASSASAAA</sequence>
<comment type="similarity">
    <text evidence="2">Belongs to the oxygen-dependent FAD-linked oxidoreductase family.</text>
</comment>
<keyword evidence="4" id="KW-0274">FAD</keyword>
<accession>A0A176YHS5</accession>
<dbReference type="PROSITE" id="PS51387">
    <property type="entry name" value="FAD_PCMH"/>
    <property type="match status" value="1"/>
</dbReference>
<reference evidence="7 8" key="1">
    <citation type="submission" date="2016-03" db="EMBL/GenBank/DDBJ databases">
        <title>Draft Genome Sequence of the Strain BR 10245 (Bradyrhizobium sp.) isolated from nodules of Centrolobium paraense.</title>
        <authorList>
            <person name="Simoes-Araujo J.L.Sr."/>
            <person name="Barauna A.C."/>
            <person name="Silva K."/>
            <person name="Zilli J.E."/>
        </authorList>
    </citation>
    <scope>NUCLEOTIDE SEQUENCE [LARGE SCALE GENOMIC DNA]</scope>
    <source>
        <strain evidence="7 8">BR 10245</strain>
    </source>
</reference>
<keyword evidence="5" id="KW-0560">Oxidoreductase</keyword>
<dbReference type="Proteomes" id="UP000076959">
    <property type="component" value="Unassembled WGS sequence"/>
</dbReference>
<dbReference type="RefSeq" id="WP_063704232.1">
    <property type="nucleotide sequence ID" value="NZ_LUUB01000079.1"/>
</dbReference>
<keyword evidence="3" id="KW-0285">Flavoprotein</keyword>
<evidence type="ECO:0000256" key="3">
    <source>
        <dbReference type="ARBA" id="ARBA00022630"/>
    </source>
</evidence>
<dbReference type="PANTHER" id="PTHR42973">
    <property type="entry name" value="BINDING OXIDOREDUCTASE, PUTATIVE (AFU_ORTHOLOGUE AFUA_1G17690)-RELATED"/>
    <property type="match status" value="1"/>
</dbReference>
<dbReference type="Pfam" id="PF08031">
    <property type="entry name" value="BBE"/>
    <property type="match status" value="1"/>
</dbReference>
<dbReference type="PROSITE" id="PS00862">
    <property type="entry name" value="OX2_COVAL_FAD"/>
    <property type="match status" value="1"/>
</dbReference>
<dbReference type="InterPro" id="IPR006093">
    <property type="entry name" value="Oxy_OxRdtase_FAD_BS"/>
</dbReference>
<dbReference type="GO" id="GO:0016491">
    <property type="term" value="F:oxidoreductase activity"/>
    <property type="evidence" value="ECO:0007669"/>
    <property type="project" value="UniProtKB-KW"/>
</dbReference>
<comment type="cofactor">
    <cofactor evidence="1">
        <name>FAD</name>
        <dbReference type="ChEBI" id="CHEBI:57692"/>
    </cofactor>
</comment>
<gene>
    <name evidence="7" type="ORF">AYJ54_00325</name>
</gene>
<dbReference type="OrthoDB" id="9775082at2"/>
<evidence type="ECO:0000256" key="2">
    <source>
        <dbReference type="ARBA" id="ARBA00005466"/>
    </source>
</evidence>
<dbReference type="Gene3D" id="3.30.465.10">
    <property type="match status" value="1"/>
</dbReference>
<evidence type="ECO:0000313" key="7">
    <source>
        <dbReference type="EMBL" id="OAF05389.1"/>
    </source>
</evidence>
<dbReference type="InterPro" id="IPR036318">
    <property type="entry name" value="FAD-bd_PCMH-like_sf"/>
</dbReference>
<dbReference type="InterPro" id="IPR050416">
    <property type="entry name" value="FAD-linked_Oxidoreductase"/>
</dbReference>
<dbReference type="GO" id="GO:0071949">
    <property type="term" value="F:FAD binding"/>
    <property type="evidence" value="ECO:0007669"/>
    <property type="project" value="InterPro"/>
</dbReference>
<dbReference type="InterPro" id="IPR006094">
    <property type="entry name" value="Oxid_FAD_bind_N"/>
</dbReference>
<comment type="caution">
    <text evidence="7">The sequence shown here is derived from an EMBL/GenBank/DDBJ whole genome shotgun (WGS) entry which is preliminary data.</text>
</comment>
<evidence type="ECO:0000259" key="6">
    <source>
        <dbReference type="PROSITE" id="PS51387"/>
    </source>
</evidence>
<dbReference type="SUPFAM" id="SSF56176">
    <property type="entry name" value="FAD-binding/transporter-associated domain-like"/>
    <property type="match status" value="1"/>
</dbReference>
<dbReference type="Gene3D" id="3.30.43.10">
    <property type="entry name" value="Uridine Diphospho-n-acetylenolpyruvylglucosamine Reductase, domain 2"/>
    <property type="match status" value="1"/>
</dbReference>
<dbReference type="PANTHER" id="PTHR42973:SF39">
    <property type="entry name" value="FAD-BINDING PCMH-TYPE DOMAIN-CONTAINING PROTEIN"/>
    <property type="match status" value="1"/>
</dbReference>
<keyword evidence="8" id="KW-1185">Reference proteome</keyword>
<dbReference type="STRING" id="1505087.AYJ54_00325"/>
<dbReference type="InterPro" id="IPR012951">
    <property type="entry name" value="BBE"/>
</dbReference>
<dbReference type="InterPro" id="IPR016167">
    <property type="entry name" value="FAD-bd_PCMH_sub1"/>
</dbReference>